<dbReference type="InterPro" id="IPR021139">
    <property type="entry name" value="NYN"/>
</dbReference>
<dbReference type="Proteomes" id="UP000466864">
    <property type="component" value="Unassembled WGS sequence"/>
</dbReference>
<dbReference type="AlphaFoldDB" id="A0A7X2P713"/>
<feature type="domain" description="HTH OST-type" evidence="2">
    <location>
        <begin position="196"/>
        <end position="274"/>
    </location>
</feature>
<protein>
    <submittedName>
        <fullName evidence="3">NYN domain-containing protein</fullName>
    </submittedName>
</protein>
<evidence type="ECO:0000313" key="4">
    <source>
        <dbReference type="Proteomes" id="UP000466864"/>
    </source>
</evidence>
<comment type="caution">
    <text evidence="3">The sequence shown here is derived from an EMBL/GenBank/DDBJ whole genome shotgun (WGS) entry which is preliminary data.</text>
</comment>
<feature type="coiled-coil region" evidence="1">
    <location>
        <begin position="155"/>
        <end position="182"/>
    </location>
</feature>
<dbReference type="InterPro" id="IPR041966">
    <property type="entry name" value="LOTUS-like"/>
</dbReference>
<organism evidence="3 4">
    <name type="scientific">Bilifractor porci</name>
    <dbReference type="NCBI Taxonomy" id="2606636"/>
    <lineage>
        <taxon>Bacteria</taxon>
        <taxon>Bacillati</taxon>
        <taxon>Bacillota</taxon>
        <taxon>Clostridia</taxon>
        <taxon>Lachnospirales</taxon>
        <taxon>Lachnospiraceae</taxon>
        <taxon>Bilifractor</taxon>
    </lineage>
</organism>
<sequence length="290" mass="33562">MIVGEWRKVNLENDRRYAVLIDADNISEKYIKIILEETANNGIATYKRIYGDWTSTHMNKWKPVLLDNSIIPMQQYSYTTGKNATDSAMIIDAMDILYSDTVDGFCLVSSDSDFTRLAARLREAGKQVIGMGESKTPQPFISACNQFKYLDLLLEQKLEEEAAEAEKTAKVSEEKVKKVRTKTRQQKDLEKKRQKDLNRVRNTIDAILEKFSDDDGWIFSGKLGDHLSKRLPDFDVRNFGFSKFTAFIKSLGSYEWNEILDNNHQKQIYFRRRLKDDKVGKTEEKKGVLE</sequence>
<keyword evidence="4" id="KW-1185">Reference proteome</keyword>
<gene>
    <name evidence="3" type="ORF">FYJ60_03625</name>
</gene>
<accession>A0A7X2P713</accession>
<dbReference type="InterPro" id="IPR025605">
    <property type="entry name" value="OST-HTH/LOTUS_dom"/>
</dbReference>
<reference evidence="3 4" key="1">
    <citation type="submission" date="2019-08" db="EMBL/GenBank/DDBJ databases">
        <title>In-depth cultivation of the pig gut microbiome towards novel bacterial diversity and tailored functional studies.</title>
        <authorList>
            <person name="Wylensek D."/>
            <person name="Hitch T.C.A."/>
            <person name="Clavel T."/>
        </authorList>
    </citation>
    <scope>NUCLEOTIDE SEQUENCE [LARGE SCALE GENOMIC DNA]</scope>
    <source>
        <strain evidence="3 4">Oil+RF-744-WCA-WT-13</strain>
    </source>
</reference>
<proteinExistence type="predicted"/>
<dbReference type="Pfam" id="PF12872">
    <property type="entry name" value="OST-HTH"/>
    <property type="match status" value="1"/>
</dbReference>
<dbReference type="PROSITE" id="PS51644">
    <property type="entry name" value="HTH_OST"/>
    <property type="match status" value="1"/>
</dbReference>
<dbReference type="CDD" id="cd11297">
    <property type="entry name" value="PIN_LabA-like_N_1"/>
    <property type="match status" value="1"/>
</dbReference>
<evidence type="ECO:0000259" key="2">
    <source>
        <dbReference type="PROSITE" id="PS51644"/>
    </source>
</evidence>
<dbReference type="EMBL" id="VUMV01000002">
    <property type="protein sequence ID" value="MST81408.1"/>
    <property type="molecule type" value="Genomic_DNA"/>
</dbReference>
<dbReference type="GO" id="GO:0004540">
    <property type="term" value="F:RNA nuclease activity"/>
    <property type="evidence" value="ECO:0007669"/>
    <property type="project" value="InterPro"/>
</dbReference>
<dbReference type="Pfam" id="PF01936">
    <property type="entry name" value="NYN"/>
    <property type="match status" value="1"/>
</dbReference>
<evidence type="ECO:0000313" key="3">
    <source>
        <dbReference type="EMBL" id="MST81408.1"/>
    </source>
</evidence>
<dbReference type="Gene3D" id="3.40.50.1010">
    <property type="entry name" value="5'-nuclease"/>
    <property type="match status" value="1"/>
</dbReference>
<dbReference type="PANTHER" id="PTHR35811:SF1">
    <property type="entry name" value="HTH OST-TYPE DOMAIN-CONTAINING PROTEIN"/>
    <property type="match status" value="1"/>
</dbReference>
<dbReference type="CDD" id="cd10146">
    <property type="entry name" value="LabA_like_C"/>
    <property type="match status" value="1"/>
</dbReference>
<dbReference type="Gene3D" id="3.30.420.610">
    <property type="entry name" value="LOTUS domain-like"/>
    <property type="match status" value="1"/>
</dbReference>
<keyword evidence="1" id="KW-0175">Coiled coil</keyword>
<name>A0A7X2P713_9FIRM</name>
<dbReference type="PANTHER" id="PTHR35811">
    <property type="entry name" value="SLR1870 PROTEIN"/>
    <property type="match status" value="1"/>
</dbReference>
<evidence type="ECO:0000256" key="1">
    <source>
        <dbReference type="SAM" id="Coils"/>
    </source>
</evidence>